<dbReference type="KEGG" id="tsin:OXH18_16180"/>
<dbReference type="GO" id="GO:0016791">
    <property type="term" value="F:phosphatase activity"/>
    <property type="evidence" value="ECO:0007669"/>
    <property type="project" value="TreeGrafter"/>
</dbReference>
<dbReference type="InterPro" id="IPR013078">
    <property type="entry name" value="His_Pase_superF_clade-1"/>
</dbReference>
<evidence type="ECO:0000313" key="6">
    <source>
        <dbReference type="Proteomes" id="UP001163152"/>
    </source>
</evidence>
<dbReference type="EMBL" id="CP113797">
    <property type="protein sequence ID" value="WAL58707.1"/>
    <property type="molecule type" value="Genomic_DNA"/>
</dbReference>
<reference evidence="5" key="1">
    <citation type="submission" date="2022-12" db="EMBL/GenBank/DDBJ databases">
        <title>Polyphasic identification of a Novel Hot-Spring Cyanobacterium Ocullathermofonsia sinensis gen nov. sp. nov. and Genomic Insights on its Adaptations to the Thermal Habitat.</title>
        <authorList>
            <person name="Daroch M."/>
            <person name="Tang J."/>
            <person name="Jiang Y."/>
        </authorList>
    </citation>
    <scope>NUCLEOTIDE SEQUENCE</scope>
    <source>
        <strain evidence="5">PKUAC-SCTA174</strain>
    </source>
</reference>
<sequence length="430" mass="48433">MLWHRPVRWNTRWNNRKAATERLPDQPFNSQHSATPHSPTPITQILLVRHGRSTFNEQGRFQGCSDQSVLTNAGKQAAHVVGALLSRVSIDAIYASPLQRVQQTLDAILEERSAETPIETIRFDDRLREVDLPAWEGLPFQQVREQFAAEYHCWKQRPHEFQMVDRDTASPFFPVCELYDRAQRFWQDRLPQHRGQTILIVGHGGSNHALISTALGLSPAQHHTLQQSNNGLSVLAIGDRLSSAELHGLNWTQSLGETLPKLKEGKHGLRLLLLPADRLFSTHIQPLLPFLAHIAIDFSLSAYEDSQDVVDRILLNHPNTVKLQVSRSDVPYVWQQSILQQQVELNHLLTGLVIAPNDMVKVLIAQAMGLKHTRSSALCLKSGTLSVLHYPSINHPPILQAFNIDPKDCSRIPNSRSAKLTHPQSLIPTL</sequence>
<evidence type="ECO:0000256" key="1">
    <source>
        <dbReference type="PIRSR" id="PIRSR613078-1"/>
    </source>
</evidence>
<dbReference type="PANTHER" id="PTHR48100:SF10">
    <property type="entry name" value="2-CARBOXY-D-ARABINITOL-1-PHOSPHATASE-RELATED"/>
    <property type="match status" value="1"/>
</dbReference>
<dbReference type="AlphaFoldDB" id="A0A9E8ZBB4"/>
<dbReference type="SUPFAM" id="SSF53254">
    <property type="entry name" value="Phosphoglycerate mutase-like"/>
    <property type="match status" value="1"/>
</dbReference>
<evidence type="ECO:0000256" key="4">
    <source>
        <dbReference type="SAM" id="MobiDB-lite"/>
    </source>
</evidence>
<evidence type="ECO:0000256" key="3">
    <source>
        <dbReference type="PIRSR" id="PIRSR613078-3"/>
    </source>
</evidence>
<accession>A0A9E8ZBB4</accession>
<dbReference type="PANTHER" id="PTHR48100">
    <property type="entry name" value="BROAD-SPECIFICITY PHOSPHATASE YOR283W-RELATED"/>
    <property type="match status" value="1"/>
</dbReference>
<dbReference type="Gene3D" id="3.40.50.1240">
    <property type="entry name" value="Phosphoglycerate mutase-like"/>
    <property type="match status" value="1"/>
</dbReference>
<organism evidence="5 6">
    <name type="scientific">Thermocoleostomius sinensis A174</name>
    <dbReference type="NCBI Taxonomy" id="2016057"/>
    <lineage>
        <taxon>Bacteria</taxon>
        <taxon>Bacillati</taxon>
        <taxon>Cyanobacteriota</taxon>
        <taxon>Cyanophyceae</taxon>
        <taxon>Oculatellales</taxon>
        <taxon>Oculatellaceae</taxon>
        <taxon>Thermocoleostomius</taxon>
    </lineage>
</organism>
<feature type="site" description="Transition state stabilizer" evidence="3">
    <location>
        <position position="203"/>
    </location>
</feature>
<dbReference type="InterPro" id="IPR050275">
    <property type="entry name" value="PGM_Phosphatase"/>
</dbReference>
<evidence type="ECO:0000256" key="2">
    <source>
        <dbReference type="PIRSR" id="PIRSR613078-2"/>
    </source>
</evidence>
<feature type="region of interest" description="Disordered" evidence="4">
    <location>
        <begin position="21"/>
        <end position="40"/>
    </location>
</feature>
<feature type="binding site" evidence="2">
    <location>
        <position position="100"/>
    </location>
    <ligand>
        <name>substrate</name>
    </ligand>
</feature>
<gene>
    <name evidence="5" type="ORF">OXH18_16180</name>
</gene>
<dbReference type="InterPro" id="IPR029033">
    <property type="entry name" value="His_PPase_superfam"/>
</dbReference>
<feature type="binding site" evidence="2">
    <location>
        <begin position="49"/>
        <end position="56"/>
    </location>
    <ligand>
        <name>substrate</name>
    </ligand>
</feature>
<dbReference type="Proteomes" id="UP001163152">
    <property type="component" value="Chromosome"/>
</dbReference>
<dbReference type="Pfam" id="PF00300">
    <property type="entry name" value="His_Phos_1"/>
    <property type="match status" value="1"/>
</dbReference>
<feature type="active site" description="Tele-phosphohistidine intermediate" evidence="1">
    <location>
        <position position="50"/>
    </location>
</feature>
<protein>
    <submittedName>
        <fullName evidence="5">Histidine phosphatase family protein</fullName>
    </submittedName>
</protein>
<keyword evidence="6" id="KW-1185">Reference proteome</keyword>
<dbReference type="SMART" id="SM00855">
    <property type="entry name" value="PGAM"/>
    <property type="match status" value="1"/>
</dbReference>
<feature type="active site" description="Proton donor/acceptor" evidence="1">
    <location>
        <position position="129"/>
    </location>
</feature>
<evidence type="ECO:0000313" key="5">
    <source>
        <dbReference type="EMBL" id="WAL58707.1"/>
    </source>
</evidence>
<feature type="compositionally biased region" description="Polar residues" evidence="4">
    <location>
        <begin position="27"/>
        <end position="40"/>
    </location>
</feature>
<dbReference type="RefSeq" id="WP_268608134.1">
    <property type="nucleotide sequence ID" value="NZ_CP113797.1"/>
</dbReference>
<dbReference type="CDD" id="cd07067">
    <property type="entry name" value="HP_PGM_like"/>
    <property type="match status" value="1"/>
</dbReference>
<name>A0A9E8ZBB4_9CYAN</name>
<proteinExistence type="predicted"/>